<evidence type="ECO:0000313" key="4">
    <source>
        <dbReference type="EMBL" id="KAJ8044919.1"/>
    </source>
</evidence>
<dbReference type="InterPro" id="IPR000488">
    <property type="entry name" value="Death_dom"/>
</dbReference>
<dbReference type="Pfam" id="PF00452">
    <property type="entry name" value="Bcl-2"/>
    <property type="match status" value="1"/>
</dbReference>
<protein>
    <submittedName>
        <fullName evidence="4">Bcl-2-like protein 1</fullName>
    </submittedName>
</protein>
<dbReference type="PROSITE" id="PS50062">
    <property type="entry name" value="BCL2_FAMILY"/>
    <property type="match status" value="1"/>
</dbReference>
<dbReference type="InterPro" id="IPR046371">
    <property type="entry name" value="Bcl-2_BH1-3"/>
</dbReference>
<dbReference type="PROSITE" id="PS50017">
    <property type="entry name" value="DEATH_DOMAIN"/>
    <property type="match status" value="1"/>
</dbReference>
<dbReference type="GO" id="GO:0001836">
    <property type="term" value="P:release of cytochrome c from mitochondria"/>
    <property type="evidence" value="ECO:0007669"/>
    <property type="project" value="TreeGrafter"/>
</dbReference>
<dbReference type="Pfam" id="PF00531">
    <property type="entry name" value="Death"/>
    <property type="match status" value="1"/>
</dbReference>
<dbReference type="GO" id="GO:0005741">
    <property type="term" value="C:mitochondrial outer membrane"/>
    <property type="evidence" value="ECO:0007669"/>
    <property type="project" value="TreeGrafter"/>
</dbReference>
<evidence type="ECO:0000259" key="3">
    <source>
        <dbReference type="PROSITE" id="PS50017"/>
    </source>
</evidence>
<evidence type="ECO:0000256" key="1">
    <source>
        <dbReference type="ARBA" id="ARBA00009458"/>
    </source>
</evidence>
<dbReference type="OrthoDB" id="6021377at2759"/>
<dbReference type="GO" id="GO:0008630">
    <property type="term" value="P:intrinsic apoptotic signaling pathway in response to DNA damage"/>
    <property type="evidence" value="ECO:0007669"/>
    <property type="project" value="TreeGrafter"/>
</dbReference>
<dbReference type="CDD" id="cd01670">
    <property type="entry name" value="Death"/>
    <property type="match status" value="1"/>
</dbReference>
<dbReference type="PANTHER" id="PTHR11256:SF62">
    <property type="entry name" value="BCL-2 BCL-2 HOMOLOGY REGION 1-3 DOMAIN-CONTAINING PROTEIN"/>
    <property type="match status" value="1"/>
</dbReference>
<sequence>MMTGGLTTKESKDYIIDYCLYRIRHHKRNSPNNEHLMSDPWEILSQQLAAEDHDSGIIPEKDLWIHFQTISLDIGRQGEFLGRSLGLPESEISIIQEDYSRNCREKNYQILKKWKELNGREATYECLSAAFLDVGRKDLEEKYCKSTEKERKNSIGHLFNVNAKTAYAQFKDLADELFRDLEEGASWGRVAAAISHPWRIALHFATDSVEDLAPDVREWTSRYLDKHLSNWKEEHGGLDGFMDFHAKDKARECFQGTMCLLGPCCLYCWLESNDMCSKDV</sequence>
<dbReference type="PANTHER" id="PTHR11256">
    <property type="entry name" value="BCL-2 RELATED"/>
    <property type="match status" value="1"/>
</dbReference>
<dbReference type="GO" id="GO:0042981">
    <property type="term" value="P:regulation of apoptotic process"/>
    <property type="evidence" value="ECO:0007669"/>
    <property type="project" value="InterPro"/>
</dbReference>
<accession>A0A9Q1CHW9</accession>
<dbReference type="AlphaFoldDB" id="A0A9Q1CHW9"/>
<dbReference type="Gene3D" id="1.10.437.10">
    <property type="entry name" value="Blc2-like"/>
    <property type="match status" value="1"/>
</dbReference>
<dbReference type="SUPFAM" id="SSF56854">
    <property type="entry name" value="Bcl-2 inhibitors of programmed cell death"/>
    <property type="match status" value="1"/>
</dbReference>
<evidence type="ECO:0000256" key="2">
    <source>
        <dbReference type="ARBA" id="ARBA00022703"/>
    </source>
</evidence>
<dbReference type="GO" id="GO:0097192">
    <property type="term" value="P:extrinsic apoptotic signaling pathway in absence of ligand"/>
    <property type="evidence" value="ECO:0007669"/>
    <property type="project" value="TreeGrafter"/>
</dbReference>
<comment type="similarity">
    <text evidence="1">Belongs to the Bcl-2 family.</text>
</comment>
<dbReference type="InterPro" id="IPR026298">
    <property type="entry name" value="Bcl-2_fam"/>
</dbReference>
<dbReference type="EMBL" id="JAIZAY010000003">
    <property type="protein sequence ID" value="KAJ8044919.1"/>
    <property type="molecule type" value="Genomic_DNA"/>
</dbReference>
<dbReference type="GO" id="GO:0051400">
    <property type="term" value="F:BH domain binding"/>
    <property type="evidence" value="ECO:0007669"/>
    <property type="project" value="TreeGrafter"/>
</dbReference>
<organism evidence="4 5">
    <name type="scientific">Holothuria leucospilota</name>
    <name type="common">Black long sea cucumber</name>
    <name type="synonym">Mertensiothuria leucospilota</name>
    <dbReference type="NCBI Taxonomy" id="206669"/>
    <lineage>
        <taxon>Eukaryota</taxon>
        <taxon>Metazoa</taxon>
        <taxon>Echinodermata</taxon>
        <taxon>Eleutherozoa</taxon>
        <taxon>Echinozoa</taxon>
        <taxon>Holothuroidea</taxon>
        <taxon>Aspidochirotacea</taxon>
        <taxon>Aspidochirotida</taxon>
        <taxon>Holothuriidae</taxon>
        <taxon>Holothuria</taxon>
    </lineage>
</organism>
<gene>
    <name evidence="4" type="ORF">HOLleu_07810</name>
</gene>
<proteinExistence type="inferred from homology"/>
<dbReference type="InterPro" id="IPR002475">
    <property type="entry name" value="Bcl2-like"/>
</dbReference>
<evidence type="ECO:0000313" key="5">
    <source>
        <dbReference type="Proteomes" id="UP001152320"/>
    </source>
</evidence>
<reference evidence="4" key="1">
    <citation type="submission" date="2021-10" db="EMBL/GenBank/DDBJ databases">
        <title>Tropical sea cucumber genome reveals ecological adaptation and Cuvierian tubules defense mechanism.</title>
        <authorList>
            <person name="Chen T."/>
        </authorList>
    </citation>
    <scope>NUCLEOTIDE SEQUENCE</scope>
    <source>
        <strain evidence="4">Nanhai2018</strain>
        <tissue evidence="4">Muscle</tissue>
    </source>
</reference>
<dbReference type="InterPro" id="IPR036834">
    <property type="entry name" value="Bcl-2-like_sf"/>
</dbReference>
<keyword evidence="5" id="KW-1185">Reference proteome</keyword>
<name>A0A9Q1CHW9_HOLLE</name>
<dbReference type="InterPro" id="IPR011029">
    <property type="entry name" value="DEATH-like_dom_sf"/>
</dbReference>
<dbReference type="SUPFAM" id="SSF47986">
    <property type="entry name" value="DEATH domain"/>
    <property type="match status" value="1"/>
</dbReference>
<dbReference type="Gene3D" id="1.10.533.10">
    <property type="entry name" value="Death Domain, Fas"/>
    <property type="match status" value="1"/>
</dbReference>
<comment type="caution">
    <text evidence="4">The sequence shown here is derived from an EMBL/GenBank/DDBJ whole genome shotgun (WGS) entry which is preliminary data.</text>
</comment>
<dbReference type="Proteomes" id="UP001152320">
    <property type="component" value="Chromosome 3"/>
</dbReference>
<keyword evidence="2" id="KW-0053">Apoptosis</keyword>
<feature type="domain" description="Death" evidence="3">
    <location>
        <begin position="81"/>
        <end position="147"/>
    </location>
</feature>